<evidence type="ECO:0000259" key="6">
    <source>
        <dbReference type="Pfam" id="PF05182"/>
    </source>
</evidence>
<feature type="region of interest" description="Disordered" evidence="5">
    <location>
        <begin position="105"/>
        <end position="176"/>
    </location>
</feature>
<dbReference type="AlphaFoldDB" id="A0A9W9ALJ2"/>
<dbReference type="EMBL" id="JAOTPV010000003">
    <property type="protein sequence ID" value="KAJ4485591.1"/>
    <property type="molecule type" value="Genomic_DNA"/>
</dbReference>
<evidence type="ECO:0000256" key="3">
    <source>
        <dbReference type="ARBA" id="ARBA00022664"/>
    </source>
</evidence>
<dbReference type="InterPro" id="IPR007854">
    <property type="entry name" value="Fip1_dom"/>
</dbReference>
<feature type="compositionally biased region" description="Low complexity" evidence="5">
    <location>
        <begin position="148"/>
        <end position="158"/>
    </location>
</feature>
<dbReference type="Proteomes" id="UP001150266">
    <property type="component" value="Unassembled WGS sequence"/>
</dbReference>
<dbReference type="GO" id="GO:0005847">
    <property type="term" value="C:mRNA cleavage and polyadenylation specificity factor complex"/>
    <property type="evidence" value="ECO:0007669"/>
    <property type="project" value="TreeGrafter"/>
</dbReference>
<proteinExistence type="inferred from homology"/>
<evidence type="ECO:0000256" key="1">
    <source>
        <dbReference type="ARBA" id="ARBA00004123"/>
    </source>
</evidence>
<dbReference type="OrthoDB" id="1917198at2759"/>
<evidence type="ECO:0000256" key="4">
    <source>
        <dbReference type="ARBA" id="ARBA00023242"/>
    </source>
</evidence>
<sequence>MFVELLLDEDDDEFLYGTSSTPKIAAPGEVLVGLFSTEGGNSYCRFTRFYSPQSPNRDQPVENSLLDSRGIVSQLEAVVAASAAAAKQNAELAQSTNVIIPHFEADTQEDAQGGDADEGDGDVGDSEEEEDIEIIMEPTARSLDFRQQRPQQQRTPSTSIPPRAPQPSLTTEYTPIQRIESSSTIGTSSSLSQMQPPSMQSAHLMVSQSASAQAPTFANNLNVSLDNGADPATLPAVTAPPSHPEIDPTAPGMLDGRAIFEVDIAAMSDKPWRRAGSDIGDWFNYGFDELSWEAYCYRRRELGEMADALKVNVLNFAAMPEEQLTALPSDIRQMVMTGATAAMMNNTPNPGMMAPGVMMDMSMMNMGMNGDMGMNQQMMPVDQRAMMMQDGVPPQGPMGATGTPEQGGGGGMPVGMMQDGFPPGGPMGMGIPGDYSMQDQSQMFPGPGMDPQGPQNIQNVPPVPTPRGPTPSYRARGNIGPGMRSRGFPGRGRGRGGMYVSEGAPVVARPASPLPPNVPTGPRNQNKYKDRDGNAPAVDGLDYGGDRVSTRTPSGEPEERASTRKRRGSPSMDDGRGPKRR</sequence>
<dbReference type="InterPro" id="IPR051187">
    <property type="entry name" value="Pre-mRNA_3'-end_processing_reg"/>
</dbReference>
<keyword evidence="8" id="KW-1185">Reference proteome</keyword>
<feature type="region of interest" description="Disordered" evidence="5">
    <location>
        <begin position="463"/>
        <end position="581"/>
    </location>
</feature>
<accession>A0A9W9ALJ2</accession>
<feature type="domain" description="Pre-mRNA polyadenylation factor Fip1" evidence="6">
    <location>
        <begin position="261"/>
        <end position="302"/>
    </location>
</feature>
<protein>
    <recommendedName>
        <fullName evidence="6">Pre-mRNA polyadenylation factor Fip1 domain-containing protein</fullName>
    </recommendedName>
</protein>
<dbReference type="GO" id="GO:0006397">
    <property type="term" value="P:mRNA processing"/>
    <property type="evidence" value="ECO:0007669"/>
    <property type="project" value="UniProtKB-KW"/>
</dbReference>
<evidence type="ECO:0000256" key="5">
    <source>
        <dbReference type="SAM" id="MobiDB-lite"/>
    </source>
</evidence>
<dbReference type="Pfam" id="PF05182">
    <property type="entry name" value="Fip1"/>
    <property type="match status" value="1"/>
</dbReference>
<name>A0A9W9ALJ2_9AGAR</name>
<keyword evidence="3" id="KW-0507">mRNA processing</keyword>
<reference evidence="7" key="1">
    <citation type="submission" date="2022-08" db="EMBL/GenBank/DDBJ databases">
        <title>A Global Phylogenomic Analysis of the Shiitake Genus Lentinula.</title>
        <authorList>
            <consortium name="DOE Joint Genome Institute"/>
            <person name="Sierra-Patev S."/>
            <person name="Min B."/>
            <person name="Naranjo-Ortiz M."/>
            <person name="Looney B."/>
            <person name="Konkel Z."/>
            <person name="Slot J.C."/>
            <person name="Sakamoto Y."/>
            <person name="Steenwyk J.L."/>
            <person name="Rokas A."/>
            <person name="Carro J."/>
            <person name="Camarero S."/>
            <person name="Ferreira P."/>
            <person name="Molpeceres G."/>
            <person name="Ruiz-Duenas F.J."/>
            <person name="Serrano A."/>
            <person name="Henrissat B."/>
            <person name="Drula E."/>
            <person name="Hughes K.W."/>
            <person name="Mata J.L."/>
            <person name="Ishikawa N.K."/>
            <person name="Vargas-Isla R."/>
            <person name="Ushijima S."/>
            <person name="Smith C.A."/>
            <person name="Ahrendt S."/>
            <person name="Andreopoulos W."/>
            <person name="He G."/>
            <person name="Labutti K."/>
            <person name="Lipzen A."/>
            <person name="Ng V."/>
            <person name="Riley R."/>
            <person name="Sandor L."/>
            <person name="Barry K."/>
            <person name="Martinez A.T."/>
            <person name="Xiao Y."/>
            <person name="Gibbons J.G."/>
            <person name="Terashima K."/>
            <person name="Grigoriev I.V."/>
            <person name="Hibbett D.S."/>
        </authorList>
    </citation>
    <scope>NUCLEOTIDE SEQUENCE</scope>
    <source>
        <strain evidence="7">JLM2183</strain>
    </source>
</reference>
<feature type="compositionally biased region" description="Acidic residues" evidence="5">
    <location>
        <begin position="115"/>
        <end position="134"/>
    </location>
</feature>
<comment type="subcellular location">
    <subcellularLocation>
        <location evidence="1">Nucleus</location>
    </subcellularLocation>
</comment>
<dbReference type="PANTHER" id="PTHR13484:SF0">
    <property type="entry name" value="PRE-MRNA 3'-END-PROCESSING FACTOR FIP1"/>
    <property type="match status" value="1"/>
</dbReference>
<organism evidence="7 8">
    <name type="scientific">Lentinula aciculospora</name>
    <dbReference type="NCBI Taxonomy" id="153920"/>
    <lineage>
        <taxon>Eukaryota</taxon>
        <taxon>Fungi</taxon>
        <taxon>Dikarya</taxon>
        <taxon>Basidiomycota</taxon>
        <taxon>Agaricomycotina</taxon>
        <taxon>Agaricomycetes</taxon>
        <taxon>Agaricomycetidae</taxon>
        <taxon>Agaricales</taxon>
        <taxon>Marasmiineae</taxon>
        <taxon>Omphalotaceae</taxon>
        <taxon>Lentinula</taxon>
    </lineage>
</organism>
<evidence type="ECO:0000313" key="8">
    <source>
        <dbReference type="Proteomes" id="UP001150266"/>
    </source>
</evidence>
<keyword evidence="4" id="KW-0539">Nucleus</keyword>
<evidence type="ECO:0000256" key="2">
    <source>
        <dbReference type="ARBA" id="ARBA00007459"/>
    </source>
</evidence>
<comment type="caution">
    <text evidence="7">The sequence shown here is derived from an EMBL/GenBank/DDBJ whole genome shotgun (WGS) entry which is preliminary data.</text>
</comment>
<gene>
    <name evidence="7" type="ORF">J3R30DRAFT_3696968</name>
</gene>
<dbReference type="PANTHER" id="PTHR13484">
    <property type="entry name" value="FIP1-LIKE 1 PROTEIN"/>
    <property type="match status" value="1"/>
</dbReference>
<evidence type="ECO:0000313" key="7">
    <source>
        <dbReference type="EMBL" id="KAJ4485591.1"/>
    </source>
</evidence>
<comment type="similarity">
    <text evidence="2">Belongs to the FIP1 family.</text>
</comment>